<feature type="region of interest" description="Disordered" evidence="1">
    <location>
        <begin position="101"/>
        <end position="137"/>
    </location>
</feature>
<reference evidence="2" key="2">
    <citation type="submission" date="2023-05" db="EMBL/GenBank/DDBJ databases">
        <authorList>
            <consortium name="Lawrence Berkeley National Laboratory"/>
            <person name="Steindorff A."/>
            <person name="Hensen N."/>
            <person name="Bonometti L."/>
            <person name="Westerberg I."/>
            <person name="Brannstrom I.O."/>
            <person name="Guillou S."/>
            <person name="Cros-Aarteil S."/>
            <person name="Calhoun S."/>
            <person name="Haridas S."/>
            <person name="Kuo A."/>
            <person name="Mondo S."/>
            <person name="Pangilinan J."/>
            <person name="Riley R."/>
            <person name="Labutti K."/>
            <person name="Andreopoulos B."/>
            <person name="Lipzen A."/>
            <person name="Chen C."/>
            <person name="Yanf M."/>
            <person name="Daum C."/>
            <person name="Ng V."/>
            <person name="Clum A."/>
            <person name="Ohm R."/>
            <person name="Martin F."/>
            <person name="Silar P."/>
            <person name="Natvig D."/>
            <person name="Lalanne C."/>
            <person name="Gautier V."/>
            <person name="Ament-Velasquez S.L."/>
            <person name="Kruys A."/>
            <person name="Hutchinson M.I."/>
            <person name="Powell A.J."/>
            <person name="Barry K."/>
            <person name="Miller A.N."/>
            <person name="Grigoriev I.V."/>
            <person name="Debuchy R."/>
            <person name="Gladieux P."/>
            <person name="Thoren M.H."/>
            <person name="Johannesson H."/>
        </authorList>
    </citation>
    <scope>NUCLEOTIDE SEQUENCE</scope>
    <source>
        <strain evidence="2">CBS 508.74</strain>
    </source>
</reference>
<sequence>MPPVNHAALASVGIIAASVAVAAAIALYESPEVRRVAEDLRRRIAIALHSLGDNVDPSRREPRFNRPEDAEGFYQSHDVDADDETRRRQREELMYWNAIREEQRQRERQGSQQRTPSHLGSTFDDFLEPDGSGEHGTLVFNTGAKTWDSDSNNVLRRRGNLAGARGLDMSVITNPFSDEHGIEMDERPRFLEEEATDLYPFLKEQQHTDLQRSHDGAMSDIYNATPLVRSPELARSHATLSPQPKPVAAEVLFDFDSHSQSNTRTEYSTAVEHGQQQQQREGTATSTSRSVTLERDLAEDEYMTAGQDDRSAYASIQAWAQNSSNPGFYSPLPVSPPAPVSEPELISEGQLTPTDSVSVVDVANDTVSSRGGYDVMSETDDGIPTPHSWSEVGSVISESESAARA</sequence>
<evidence type="ECO:0000256" key="1">
    <source>
        <dbReference type="SAM" id="MobiDB-lite"/>
    </source>
</evidence>
<feature type="region of interest" description="Disordered" evidence="1">
    <location>
        <begin position="365"/>
        <end position="405"/>
    </location>
</feature>
<protein>
    <submittedName>
        <fullName evidence="2">Uncharacterized protein</fullName>
    </submittedName>
</protein>
<feature type="region of interest" description="Disordered" evidence="1">
    <location>
        <begin position="259"/>
        <end position="290"/>
    </location>
</feature>
<dbReference type="AlphaFoldDB" id="A0AAN6QHR9"/>
<evidence type="ECO:0000313" key="2">
    <source>
        <dbReference type="EMBL" id="KAK4109881.1"/>
    </source>
</evidence>
<dbReference type="RefSeq" id="XP_064667451.1">
    <property type="nucleotide sequence ID" value="XM_064815740.1"/>
</dbReference>
<proteinExistence type="predicted"/>
<dbReference type="GeneID" id="89939865"/>
<dbReference type="Proteomes" id="UP001302812">
    <property type="component" value="Unassembled WGS sequence"/>
</dbReference>
<evidence type="ECO:0000313" key="3">
    <source>
        <dbReference type="Proteomes" id="UP001302812"/>
    </source>
</evidence>
<keyword evidence="3" id="KW-1185">Reference proteome</keyword>
<name>A0AAN6QHR9_9PEZI</name>
<reference evidence="2" key="1">
    <citation type="journal article" date="2023" name="Mol. Phylogenet. Evol.">
        <title>Genome-scale phylogeny and comparative genomics of the fungal order Sordariales.</title>
        <authorList>
            <person name="Hensen N."/>
            <person name="Bonometti L."/>
            <person name="Westerberg I."/>
            <person name="Brannstrom I.O."/>
            <person name="Guillou S."/>
            <person name="Cros-Aarteil S."/>
            <person name="Calhoun S."/>
            <person name="Haridas S."/>
            <person name="Kuo A."/>
            <person name="Mondo S."/>
            <person name="Pangilinan J."/>
            <person name="Riley R."/>
            <person name="LaButti K."/>
            <person name="Andreopoulos B."/>
            <person name="Lipzen A."/>
            <person name="Chen C."/>
            <person name="Yan M."/>
            <person name="Daum C."/>
            <person name="Ng V."/>
            <person name="Clum A."/>
            <person name="Steindorff A."/>
            <person name="Ohm R.A."/>
            <person name="Martin F."/>
            <person name="Silar P."/>
            <person name="Natvig D.O."/>
            <person name="Lalanne C."/>
            <person name="Gautier V."/>
            <person name="Ament-Velasquez S.L."/>
            <person name="Kruys A."/>
            <person name="Hutchinson M.I."/>
            <person name="Powell A.J."/>
            <person name="Barry K."/>
            <person name="Miller A.N."/>
            <person name="Grigoriev I.V."/>
            <person name="Debuchy R."/>
            <person name="Gladieux P."/>
            <person name="Hiltunen Thoren M."/>
            <person name="Johannesson H."/>
        </authorList>
    </citation>
    <scope>NUCLEOTIDE SEQUENCE</scope>
    <source>
        <strain evidence="2">CBS 508.74</strain>
    </source>
</reference>
<comment type="caution">
    <text evidence="2">The sequence shown here is derived from an EMBL/GenBank/DDBJ whole genome shotgun (WGS) entry which is preliminary data.</text>
</comment>
<accession>A0AAN6QHR9</accession>
<feature type="compositionally biased region" description="Basic and acidic residues" evidence="1">
    <location>
        <begin position="56"/>
        <end position="69"/>
    </location>
</feature>
<feature type="region of interest" description="Disordered" evidence="1">
    <location>
        <begin position="55"/>
        <end position="86"/>
    </location>
</feature>
<dbReference type="EMBL" id="MU853353">
    <property type="protein sequence ID" value="KAK4109881.1"/>
    <property type="molecule type" value="Genomic_DNA"/>
</dbReference>
<organism evidence="2 3">
    <name type="scientific">Canariomyces notabilis</name>
    <dbReference type="NCBI Taxonomy" id="2074819"/>
    <lineage>
        <taxon>Eukaryota</taxon>
        <taxon>Fungi</taxon>
        <taxon>Dikarya</taxon>
        <taxon>Ascomycota</taxon>
        <taxon>Pezizomycotina</taxon>
        <taxon>Sordariomycetes</taxon>
        <taxon>Sordariomycetidae</taxon>
        <taxon>Sordariales</taxon>
        <taxon>Chaetomiaceae</taxon>
        <taxon>Canariomyces</taxon>
    </lineage>
</organism>
<gene>
    <name evidence="2" type="ORF">N656DRAFT_782310</name>
</gene>
<feature type="compositionally biased region" description="Low complexity" evidence="1">
    <location>
        <begin position="388"/>
        <end position="405"/>
    </location>
</feature>